<keyword evidence="1" id="KW-1133">Transmembrane helix</keyword>
<proteinExistence type="predicted"/>
<dbReference type="Pfam" id="PF14145">
    <property type="entry name" value="YrhK"/>
    <property type="match status" value="1"/>
</dbReference>
<sequence>MFKDALRVFFDDYEWIHTSLGIIGNFLFFVGSIMFLYESLKRLGIWLFIVGSFLMLVGAVGQGLVRYARD</sequence>
<accession>A0A1I6HIM3</accession>
<keyword evidence="1" id="KW-0472">Membrane</keyword>
<feature type="transmembrane region" description="Helical" evidence="1">
    <location>
        <begin position="44"/>
        <end position="65"/>
    </location>
</feature>
<dbReference type="AlphaFoldDB" id="A0A1I6HIM3"/>
<evidence type="ECO:0000259" key="2">
    <source>
        <dbReference type="Pfam" id="PF14145"/>
    </source>
</evidence>
<dbReference type="Proteomes" id="UP000243250">
    <property type="component" value="Unassembled WGS sequence"/>
</dbReference>
<evidence type="ECO:0000256" key="1">
    <source>
        <dbReference type="SAM" id="Phobius"/>
    </source>
</evidence>
<protein>
    <submittedName>
        <fullName evidence="3">YrhK-like protein</fullName>
    </submittedName>
</protein>
<dbReference type="OrthoDB" id="346213at2157"/>
<reference evidence="4" key="1">
    <citation type="submission" date="2016-10" db="EMBL/GenBank/DDBJ databases">
        <authorList>
            <person name="Varghese N."/>
            <person name="Submissions S."/>
        </authorList>
    </citation>
    <scope>NUCLEOTIDE SEQUENCE [LARGE SCALE GENOMIC DNA]</scope>
    <source>
        <strain evidence="4">CGMCC 1.8711</strain>
    </source>
</reference>
<gene>
    <name evidence="3" type="ORF">SAMN04488124_2275</name>
</gene>
<feature type="transmembrane region" description="Helical" evidence="1">
    <location>
        <begin position="15"/>
        <end position="37"/>
    </location>
</feature>
<feature type="domain" description="YrhK" evidence="2">
    <location>
        <begin position="12"/>
        <end position="62"/>
    </location>
</feature>
<dbReference type="RefSeq" id="WP_089880756.1">
    <property type="nucleotide sequence ID" value="NZ_FOYS01000003.1"/>
</dbReference>
<evidence type="ECO:0000313" key="4">
    <source>
        <dbReference type="Proteomes" id="UP000243250"/>
    </source>
</evidence>
<keyword evidence="4" id="KW-1185">Reference proteome</keyword>
<name>A0A1I6HIM3_9EURY</name>
<dbReference type="EMBL" id="FOYS01000003">
    <property type="protein sequence ID" value="SFR54150.1"/>
    <property type="molecule type" value="Genomic_DNA"/>
</dbReference>
<evidence type="ECO:0000313" key="3">
    <source>
        <dbReference type="EMBL" id="SFR54150.1"/>
    </source>
</evidence>
<dbReference type="InterPro" id="IPR025424">
    <property type="entry name" value="YrhK_domain"/>
</dbReference>
<organism evidence="3 4">
    <name type="scientific">Halogeometricum limi</name>
    <dbReference type="NCBI Taxonomy" id="555875"/>
    <lineage>
        <taxon>Archaea</taxon>
        <taxon>Methanobacteriati</taxon>
        <taxon>Methanobacteriota</taxon>
        <taxon>Stenosarchaea group</taxon>
        <taxon>Halobacteria</taxon>
        <taxon>Halobacteriales</taxon>
        <taxon>Haloferacaceae</taxon>
        <taxon>Halogeometricum</taxon>
    </lineage>
</organism>
<keyword evidence="1" id="KW-0812">Transmembrane</keyword>